<keyword evidence="6" id="KW-0408">Iron</keyword>
<organism evidence="9 10">
    <name type="scientific">Thermococcus profundus</name>
    <dbReference type="NCBI Taxonomy" id="49899"/>
    <lineage>
        <taxon>Archaea</taxon>
        <taxon>Methanobacteriati</taxon>
        <taxon>Methanobacteriota</taxon>
        <taxon>Thermococci</taxon>
        <taxon>Thermococcales</taxon>
        <taxon>Thermococcaceae</taxon>
        <taxon>Thermococcus</taxon>
    </lineage>
</organism>
<accession>A0A2Z2MCP1</accession>
<dbReference type="InterPro" id="IPR017896">
    <property type="entry name" value="4Fe4S_Fe-S-bd"/>
</dbReference>
<reference evidence="9 10" key="1">
    <citation type="submission" date="2016-03" db="EMBL/GenBank/DDBJ databases">
        <title>Complete genome sequence of Thermococcus profundus strain DT5432.</title>
        <authorList>
            <person name="Oger P.M."/>
        </authorList>
    </citation>
    <scope>NUCLEOTIDE SEQUENCE [LARGE SCALE GENOMIC DNA]</scope>
    <source>
        <strain evidence="9 10">DT 5432</strain>
    </source>
</reference>
<dbReference type="RefSeq" id="WP_088857608.1">
    <property type="nucleotide sequence ID" value="NZ_CP014862.1"/>
</dbReference>
<feature type="domain" description="4Fe-4S ferredoxin-type" evidence="8">
    <location>
        <begin position="43"/>
        <end position="75"/>
    </location>
</feature>
<dbReference type="GO" id="GO:0051539">
    <property type="term" value="F:4 iron, 4 sulfur cluster binding"/>
    <property type="evidence" value="ECO:0007669"/>
    <property type="project" value="UniProtKB-KW"/>
</dbReference>
<dbReference type="Gene3D" id="3.30.70.20">
    <property type="match status" value="2"/>
</dbReference>
<name>A0A2Z2MCP1_THEPR</name>
<evidence type="ECO:0000313" key="10">
    <source>
        <dbReference type="Proteomes" id="UP000250179"/>
    </source>
</evidence>
<keyword evidence="3" id="KW-0479">Metal-binding</keyword>
<evidence type="ECO:0000259" key="8">
    <source>
        <dbReference type="PROSITE" id="PS51379"/>
    </source>
</evidence>
<evidence type="ECO:0000256" key="4">
    <source>
        <dbReference type="ARBA" id="ARBA00022737"/>
    </source>
</evidence>
<keyword evidence="5" id="KW-0249">Electron transport</keyword>
<evidence type="ECO:0000256" key="1">
    <source>
        <dbReference type="ARBA" id="ARBA00022448"/>
    </source>
</evidence>
<evidence type="ECO:0000256" key="5">
    <source>
        <dbReference type="ARBA" id="ARBA00022982"/>
    </source>
</evidence>
<feature type="domain" description="4Fe-4S ferredoxin-type" evidence="8">
    <location>
        <begin position="76"/>
        <end position="105"/>
    </location>
</feature>
<dbReference type="Pfam" id="PF13247">
    <property type="entry name" value="Fer4_11"/>
    <property type="match status" value="1"/>
</dbReference>
<evidence type="ECO:0000256" key="3">
    <source>
        <dbReference type="ARBA" id="ARBA00022723"/>
    </source>
</evidence>
<keyword evidence="2" id="KW-0004">4Fe-4S</keyword>
<dbReference type="GO" id="GO:0046872">
    <property type="term" value="F:metal ion binding"/>
    <property type="evidence" value="ECO:0007669"/>
    <property type="project" value="UniProtKB-KW"/>
</dbReference>
<dbReference type="GeneID" id="33319405"/>
<dbReference type="AlphaFoldDB" id="A0A2Z2MCP1"/>
<dbReference type="Proteomes" id="UP000250179">
    <property type="component" value="Chromosome"/>
</dbReference>
<gene>
    <name evidence="9" type="ORF">A3L09_03300</name>
</gene>
<evidence type="ECO:0000313" key="9">
    <source>
        <dbReference type="EMBL" id="ASJ02345.1"/>
    </source>
</evidence>
<keyword evidence="4" id="KW-0677">Repeat</keyword>
<keyword evidence="10" id="KW-1185">Reference proteome</keyword>
<dbReference type="PROSITE" id="PS00198">
    <property type="entry name" value="4FE4S_FER_1"/>
    <property type="match status" value="1"/>
</dbReference>
<dbReference type="PANTHER" id="PTHR43177">
    <property type="entry name" value="PROTEIN NRFC"/>
    <property type="match status" value="1"/>
</dbReference>
<dbReference type="SUPFAM" id="SSF54862">
    <property type="entry name" value="4Fe-4S ferredoxins"/>
    <property type="match status" value="1"/>
</dbReference>
<dbReference type="PANTHER" id="PTHR43177:SF5">
    <property type="entry name" value="ANAEROBIC DIMETHYL SULFOXIDE REDUCTASE CHAIN B-RELATED"/>
    <property type="match status" value="1"/>
</dbReference>
<evidence type="ECO:0000256" key="6">
    <source>
        <dbReference type="ARBA" id="ARBA00023004"/>
    </source>
</evidence>
<keyword evidence="7" id="KW-0411">Iron-sulfur</keyword>
<dbReference type="InterPro" id="IPR017900">
    <property type="entry name" value="4Fe4S_Fe_S_CS"/>
</dbReference>
<sequence>MSVKGTVFIDFSRCVGCKLCEIACSLTHEGVISPNLSRIHVLNYNWFNIPLNCRHCEKAPCVEVCPTGALFKDEDGVVMINQEKCIGCKMCAIACPFGIPQFDEVTGVMFKCDLCADRIAKGELPACVEACPMDALMFGDINEIVANKRIKKAEDIGKSLKII</sequence>
<dbReference type="KEGG" id="tprf:A3L09_03300"/>
<dbReference type="Pfam" id="PF12800">
    <property type="entry name" value="Fer4_4"/>
    <property type="match status" value="1"/>
</dbReference>
<dbReference type="EMBL" id="CP014862">
    <property type="protein sequence ID" value="ASJ02345.1"/>
    <property type="molecule type" value="Genomic_DNA"/>
</dbReference>
<dbReference type="OrthoDB" id="2837at2157"/>
<dbReference type="InterPro" id="IPR050954">
    <property type="entry name" value="ET_IronSulfur_Cluster-Binding"/>
</dbReference>
<feature type="domain" description="4Fe-4S ferredoxin-type" evidence="8">
    <location>
        <begin position="5"/>
        <end position="37"/>
    </location>
</feature>
<dbReference type="GO" id="GO:0016491">
    <property type="term" value="F:oxidoreductase activity"/>
    <property type="evidence" value="ECO:0007669"/>
    <property type="project" value="UniProtKB-ARBA"/>
</dbReference>
<dbReference type="CDD" id="cd16374">
    <property type="entry name" value="DMSOR_beta_like"/>
    <property type="match status" value="1"/>
</dbReference>
<dbReference type="PROSITE" id="PS51379">
    <property type="entry name" value="4FE4S_FER_2"/>
    <property type="match status" value="3"/>
</dbReference>
<evidence type="ECO:0000256" key="2">
    <source>
        <dbReference type="ARBA" id="ARBA00022485"/>
    </source>
</evidence>
<proteinExistence type="predicted"/>
<keyword evidence="1" id="KW-0813">Transport</keyword>
<evidence type="ECO:0000256" key="7">
    <source>
        <dbReference type="ARBA" id="ARBA00023014"/>
    </source>
</evidence>
<protein>
    <submittedName>
        <fullName evidence="9">Formate dehydrogenase</fullName>
    </submittedName>
</protein>